<feature type="transmembrane region" description="Helical" evidence="8">
    <location>
        <begin position="51"/>
        <end position="72"/>
    </location>
</feature>
<dbReference type="PRINTS" id="PR00176">
    <property type="entry name" value="NANEUSMPORT"/>
</dbReference>
<reference evidence="9 10" key="1">
    <citation type="submission" date="2020-08" db="EMBL/GenBank/DDBJ databases">
        <title>Novel species in genus Aeromicrobium.</title>
        <authorList>
            <person name="Zhang G."/>
        </authorList>
    </citation>
    <scope>NUCLEOTIDE SEQUENCE [LARGE SCALE GENOMIC DNA]</scope>
    <source>
        <strain evidence="10">zg-629</strain>
    </source>
</reference>
<dbReference type="SUPFAM" id="SSF161070">
    <property type="entry name" value="SNF-like"/>
    <property type="match status" value="1"/>
</dbReference>
<evidence type="ECO:0000256" key="5">
    <source>
        <dbReference type="ARBA" id="ARBA00023136"/>
    </source>
</evidence>
<sequence>MSADATSEGAKRGAFSSRKVFIFAAIGSAVGLGNIWRFPYVAYENGGGAFLIPYLVALFCAGLPFLYLDYALGHRFRGSAPLSFARLSRPAEAVGWWQVGVCFMIATYYAAVIAWALRYTFFSVNEAWGDDPETFFMKDFLQTGDVTVDLTLVTGVLIPMAIVWLAVIVVMVVGVEKGIGLTSVVAIPVLVVAFLALVIRSLFLPGAIDGLEAFFTPDWSTLTHGGVWAAAFGQIFFSLSIGFGIMITYASYVDRDTDMTGSGTVVGLANSSFELLAGIGVFAALGFMAQSQGVEVGEVVEGGVGLAFITFPTIISEATGGALIGVLFFASLVVAGITSLVSVLEVVVSAIRDKFDLSRGAAAAVVSIPAALLSLAFFSTASGLYVLDILDYFINQFGILLVALVSMVVVAWSLRALPELADHMNRRGSIKLRLWWRLLVGGLVPIALAYLVFDSFRTVVETPYGGYPTWMIAIFGWGAAAVVMVAGYVLAPTPWRPGTSLDGPDETADEAPVDHTEGVAR</sequence>
<feature type="transmembrane region" description="Helical" evidence="8">
    <location>
        <begin position="228"/>
        <end position="253"/>
    </location>
</feature>
<feature type="compositionally biased region" description="Basic and acidic residues" evidence="7">
    <location>
        <begin position="512"/>
        <end position="521"/>
    </location>
</feature>
<comment type="subcellular location">
    <subcellularLocation>
        <location evidence="1">Membrane</location>
        <topology evidence="1">Multi-pass membrane protein</topology>
    </subcellularLocation>
</comment>
<keyword evidence="3 6" id="KW-0812">Transmembrane</keyword>
<dbReference type="InterPro" id="IPR000175">
    <property type="entry name" value="Na/ntran_symport"/>
</dbReference>
<evidence type="ECO:0000256" key="6">
    <source>
        <dbReference type="RuleBase" id="RU003732"/>
    </source>
</evidence>
<organism evidence="9 10">
    <name type="scientific">Aeromicrobium senzhongii</name>
    <dbReference type="NCBI Taxonomy" id="2663859"/>
    <lineage>
        <taxon>Bacteria</taxon>
        <taxon>Bacillati</taxon>
        <taxon>Actinomycetota</taxon>
        <taxon>Actinomycetes</taxon>
        <taxon>Propionibacteriales</taxon>
        <taxon>Nocardioidaceae</taxon>
        <taxon>Aeromicrobium</taxon>
    </lineage>
</organism>
<feature type="transmembrane region" description="Helical" evidence="8">
    <location>
        <begin position="93"/>
        <end position="117"/>
    </location>
</feature>
<dbReference type="PANTHER" id="PTHR42948">
    <property type="entry name" value="TRANSPORTER"/>
    <property type="match status" value="1"/>
</dbReference>
<gene>
    <name evidence="9" type="ORF">H9L21_05650</name>
</gene>
<feature type="transmembrane region" description="Helical" evidence="8">
    <location>
        <begin position="393"/>
        <end position="414"/>
    </location>
</feature>
<evidence type="ECO:0000313" key="10">
    <source>
        <dbReference type="Proteomes" id="UP000515871"/>
    </source>
</evidence>
<protein>
    <recommendedName>
        <fullName evidence="6">Transporter</fullName>
    </recommendedName>
</protein>
<name>A0ABX6SVJ0_9ACTN</name>
<feature type="region of interest" description="Disordered" evidence="7">
    <location>
        <begin position="499"/>
        <end position="521"/>
    </location>
</feature>
<feature type="transmembrane region" description="Helical" evidence="8">
    <location>
        <begin position="360"/>
        <end position="387"/>
    </location>
</feature>
<dbReference type="PROSITE" id="PS50267">
    <property type="entry name" value="NA_NEUROTRAN_SYMP_3"/>
    <property type="match status" value="1"/>
</dbReference>
<feature type="transmembrane region" description="Helical" evidence="8">
    <location>
        <begin position="150"/>
        <end position="173"/>
    </location>
</feature>
<dbReference type="Pfam" id="PF00209">
    <property type="entry name" value="SNF"/>
    <property type="match status" value="2"/>
</dbReference>
<keyword evidence="10" id="KW-1185">Reference proteome</keyword>
<evidence type="ECO:0000256" key="7">
    <source>
        <dbReference type="SAM" id="MobiDB-lite"/>
    </source>
</evidence>
<proteinExistence type="inferred from homology"/>
<dbReference type="PROSITE" id="PS00610">
    <property type="entry name" value="NA_NEUROTRAN_SYMP_1"/>
    <property type="match status" value="1"/>
</dbReference>
<dbReference type="PANTHER" id="PTHR42948:SF1">
    <property type="entry name" value="TRANSPORTER"/>
    <property type="match status" value="1"/>
</dbReference>
<keyword evidence="2 6" id="KW-0813">Transport</keyword>
<evidence type="ECO:0000256" key="3">
    <source>
        <dbReference type="ARBA" id="ARBA00022692"/>
    </source>
</evidence>
<evidence type="ECO:0000313" key="9">
    <source>
        <dbReference type="EMBL" id="QNL95408.1"/>
    </source>
</evidence>
<comment type="similarity">
    <text evidence="6">Belongs to the sodium:neurotransmitter symporter (SNF) (TC 2.A.22) family.</text>
</comment>
<keyword evidence="6" id="KW-0769">Symport</keyword>
<evidence type="ECO:0000256" key="2">
    <source>
        <dbReference type="ARBA" id="ARBA00022448"/>
    </source>
</evidence>
<dbReference type="EMBL" id="CP060587">
    <property type="protein sequence ID" value="QNL95408.1"/>
    <property type="molecule type" value="Genomic_DNA"/>
</dbReference>
<dbReference type="NCBIfam" id="NF037979">
    <property type="entry name" value="Na_transp"/>
    <property type="match status" value="1"/>
</dbReference>
<keyword evidence="4 8" id="KW-1133">Transmembrane helix</keyword>
<feature type="transmembrane region" description="Helical" evidence="8">
    <location>
        <begin position="20"/>
        <end position="39"/>
    </location>
</feature>
<evidence type="ECO:0000256" key="1">
    <source>
        <dbReference type="ARBA" id="ARBA00004141"/>
    </source>
</evidence>
<keyword evidence="5 8" id="KW-0472">Membrane</keyword>
<dbReference type="InterPro" id="IPR037272">
    <property type="entry name" value="SNS_sf"/>
</dbReference>
<evidence type="ECO:0000256" key="8">
    <source>
        <dbReference type="SAM" id="Phobius"/>
    </source>
</evidence>
<feature type="transmembrane region" description="Helical" evidence="8">
    <location>
        <begin position="322"/>
        <end position="348"/>
    </location>
</feature>
<accession>A0ABX6SVJ0</accession>
<dbReference type="CDD" id="cd10334">
    <property type="entry name" value="SLC6sbd_u1"/>
    <property type="match status" value="1"/>
</dbReference>
<feature type="transmembrane region" description="Helical" evidence="8">
    <location>
        <begin position="469"/>
        <end position="491"/>
    </location>
</feature>
<dbReference type="RefSeq" id="WP_154595324.1">
    <property type="nucleotide sequence ID" value="NZ_CP060587.1"/>
</dbReference>
<feature type="transmembrane region" description="Helical" evidence="8">
    <location>
        <begin position="265"/>
        <end position="289"/>
    </location>
</feature>
<feature type="transmembrane region" description="Helical" evidence="8">
    <location>
        <begin position="185"/>
        <end position="208"/>
    </location>
</feature>
<dbReference type="Proteomes" id="UP000515871">
    <property type="component" value="Chromosome"/>
</dbReference>
<feature type="transmembrane region" description="Helical" evidence="8">
    <location>
        <begin position="434"/>
        <end position="453"/>
    </location>
</feature>
<evidence type="ECO:0000256" key="4">
    <source>
        <dbReference type="ARBA" id="ARBA00022989"/>
    </source>
</evidence>